<sequence>MAVDPLTAKILAQIAAQAVTDEQARKRLLILILGPAVAFLMLIALILYLITSPFSVLAQWLIGDELSVVEDFQKEYGYNQTLGIHEQDYMEGIGQSYEGVVFTDGGMEVVYYNQLDERWANVLYGQSSTIGEAGCGPTSMSIVISTLTGTAHDPVELSNWSVKNGHRCEGNGSYHSLIPGAAKGYGLSCEGDLSAQDIVDALSGGKLVVAIMSKGHFTTGGHFIVLRGVTAEGKILVADPASHRRSNQEWDLSLIMNEARKGAAAGGPFWAIGN</sequence>
<gene>
    <name evidence="3" type="ORF">DS742_16320</name>
</gene>
<feature type="transmembrane region" description="Helical" evidence="1">
    <location>
        <begin position="28"/>
        <end position="50"/>
    </location>
</feature>
<comment type="caution">
    <text evidence="3">The sequence shown here is derived from an EMBL/GenBank/DDBJ whole genome shotgun (WGS) entry which is preliminary data.</text>
</comment>
<organism evidence="3 4">
    <name type="scientific">Lacrimispora amygdalina</name>
    <dbReference type="NCBI Taxonomy" id="253257"/>
    <lineage>
        <taxon>Bacteria</taxon>
        <taxon>Bacillati</taxon>
        <taxon>Bacillota</taxon>
        <taxon>Clostridia</taxon>
        <taxon>Lachnospirales</taxon>
        <taxon>Lachnospiraceae</taxon>
        <taxon>Lacrimispora</taxon>
    </lineage>
</organism>
<dbReference type="EMBL" id="QOHO01000052">
    <property type="protein sequence ID" value="RFZ77818.1"/>
    <property type="molecule type" value="Genomic_DNA"/>
</dbReference>
<accession>A0A3E2N9Y2</accession>
<dbReference type="Pfam" id="PF13529">
    <property type="entry name" value="Peptidase_C39_2"/>
    <property type="match status" value="1"/>
</dbReference>
<feature type="domain" description="Peptidase C39-like" evidence="2">
    <location>
        <begin position="108"/>
        <end position="241"/>
    </location>
</feature>
<evidence type="ECO:0000313" key="4">
    <source>
        <dbReference type="Proteomes" id="UP000260680"/>
    </source>
</evidence>
<evidence type="ECO:0000313" key="3">
    <source>
        <dbReference type="EMBL" id="RFZ77818.1"/>
    </source>
</evidence>
<evidence type="ECO:0000259" key="2">
    <source>
        <dbReference type="Pfam" id="PF13529"/>
    </source>
</evidence>
<keyword evidence="1" id="KW-1133">Transmembrane helix</keyword>
<keyword evidence="3" id="KW-0378">Hydrolase</keyword>
<keyword evidence="1" id="KW-0472">Membrane</keyword>
<dbReference type="Gene3D" id="3.90.70.10">
    <property type="entry name" value="Cysteine proteinases"/>
    <property type="match status" value="1"/>
</dbReference>
<evidence type="ECO:0000256" key="1">
    <source>
        <dbReference type="SAM" id="Phobius"/>
    </source>
</evidence>
<proteinExistence type="predicted"/>
<dbReference type="Proteomes" id="UP000260680">
    <property type="component" value="Unassembled WGS sequence"/>
</dbReference>
<dbReference type="InterPro" id="IPR039564">
    <property type="entry name" value="Peptidase_C39-like"/>
</dbReference>
<protein>
    <submittedName>
        <fullName evidence="3">Murein hydrolase</fullName>
    </submittedName>
</protein>
<reference evidence="3 4" key="1">
    <citation type="submission" date="2018-07" db="EMBL/GenBank/DDBJ databases">
        <title>New species, Clostridium PI-S10-A1B.</title>
        <authorList>
            <person name="Krishna G."/>
            <person name="Summeta K."/>
            <person name="Shikha S."/>
            <person name="Prabhu P.B."/>
            <person name="Suresh K."/>
        </authorList>
    </citation>
    <scope>NUCLEOTIDE SEQUENCE [LARGE SCALE GENOMIC DNA]</scope>
    <source>
        <strain evidence="3 4">PI-S10-A1B</strain>
    </source>
</reference>
<dbReference type="GO" id="GO:0016787">
    <property type="term" value="F:hydrolase activity"/>
    <property type="evidence" value="ECO:0007669"/>
    <property type="project" value="UniProtKB-KW"/>
</dbReference>
<dbReference type="OrthoDB" id="3186156at2"/>
<name>A0A3E2N9Y2_9FIRM</name>
<keyword evidence="1" id="KW-0812">Transmembrane</keyword>
<dbReference type="AlphaFoldDB" id="A0A3E2N9Y2"/>